<dbReference type="AlphaFoldDB" id="A0A540VEC7"/>
<dbReference type="OrthoDB" id="9849321at2"/>
<dbReference type="RefSeq" id="WP_141610605.1">
    <property type="nucleotide sequence ID" value="NZ_VIGC02000016.1"/>
</dbReference>
<gene>
    <name evidence="1" type="ORF">FKZ61_13170</name>
</gene>
<reference evidence="1 2" key="1">
    <citation type="submission" date="2019-06" db="EMBL/GenBank/DDBJ databases">
        <title>Genome sequence of Litorilinea aerophila BAA-2444.</title>
        <authorList>
            <person name="Maclea K.S."/>
            <person name="Maurais E.G."/>
            <person name="Iannazzi L.C."/>
        </authorList>
    </citation>
    <scope>NUCLEOTIDE SEQUENCE [LARGE SCALE GENOMIC DNA]</scope>
    <source>
        <strain evidence="1 2">ATCC BAA-2444</strain>
    </source>
</reference>
<dbReference type="Proteomes" id="UP000317371">
    <property type="component" value="Unassembled WGS sequence"/>
</dbReference>
<accession>A0A540VEC7</accession>
<keyword evidence="2" id="KW-1185">Reference proteome</keyword>
<dbReference type="EMBL" id="VIGC01000016">
    <property type="protein sequence ID" value="TQE95114.1"/>
    <property type="molecule type" value="Genomic_DNA"/>
</dbReference>
<comment type="caution">
    <text evidence="1">The sequence shown here is derived from an EMBL/GenBank/DDBJ whole genome shotgun (WGS) entry which is preliminary data.</text>
</comment>
<sequence length="268" mass="31215">MSWQPGIRPWITSIPALATALRQSDTWRPDRPVQDLWARHRLVPMYRIVADTPEEEAQRGVQTLREVADRLRRLQDAYGEWHHFDAGAYFDLSDVQATRLVHIAERVSTVHVIFFADLLFPTFQAVEHYWATCFVPAYRTCQRQLATGHAPREAAAAFFDQIQPAMVRQWAQMLEVMGQARRILGEDIGFMALNGGEDERSRWRRLWRQEPAPGLHPALTGDLSGLPTLTLACTFPLPAYRQPGRVRRLRLNRLRRQRWQGHRRHRNL</sequence>
<name>A0A540VEC7_9CHLR</name>
<organism evidence="1 2">
    <name type="scientific">Litorilinea aerophila</name>
    <dbReference type="NCBI Taxonomy" id="1204385"/>
    <lineage>
        <taxon>Bacteria</taxon>
        <taxon>Bacillati</taxon>
        <taxon>Chloroflexota</taxon>
        <taxon>Caldilineae</taxon>
        <taxon>Caldilineales</taxon>
        <taxon>Caldilineaceae</taxon>
        <taxon>Litorilinea</taxon>
    </lineage>
</organism>
<dbReference type="InParanoid" id="A0A540VEC7"/>
<proteinExistence type="predicted"/>
<evidence type="ECO:0000313" key="2">
    <source>
        <dbReference type="Proteomes" id="UP000317371"/>
    </source>
</evidence>
<evidence type="ECO:0000313" key="1">
    <source>
        <dbReference type="EMBL" id="TQE95114.1"/>
    </source>
</evidence>
<protein>
    <submittedName>
        <fullName evidence="1">Uncharacterized protein</fullName>
    </submittedName>
</protein>